<dbReference type="EMBL" id="BFEA01000210">
    <property type="protein sequence ID" value="GBG74770.1"/>
    <property type="molecule type" value="Genomic_DNA"/>
</dbReference>
<name>A0A388KXG7_CHABU</name>
<evidence type="ECO:0000259" key="3">
    <source>
        <dbReference type="Pfam" id="PF13359"/>
    </source>
</evidence>
<dbReference type="GO" id="GO:0046872">
    <property type="term" value="F:metal ion binding"/>
    <property type="evidence" value="ECO:0007669"/>
    <property type="project" value="UniProtKB-KW"/>
</dbReference>
<organism evidence="4 5">
    <name type="scientific">Chara braunii</name>
    <name type="common">Braun's stonewort</name>
    <dbReference type="NCBI Taxonomy" id="69332"/>
    <lineage>
        <taxon>Eukaryota</taxon>
        <taxon>Viridiplantae</taxon>
        <taxon>Streptophyta</taxon>
        <taxon>Charophyceae</taxon>
        <taxon>Charales</taxon>
        <taxon>Characeae</taxon>
        <taxon>Chara</taxon>
    </lineage>
</organism>
<gene>
    <name evidence="4" type="ORF">CBR_g19282</name>
</gene>
<dbReference type="Proteomes" id="UP000265515">
    <property type="component" value="Unassembled WGS sequence"/>
</dbReference>
<dbReference type="OrthoDB" id="9870505at2759"/>
<evidence type="ECO:0000313" key="4">
    <source>
        <dbReference type="EMBL" id="GBG74770.1"/>
    </source>
</evidence>
<accession>A0A388KXG7</accession>
<dbReference type="Pfam" id="PF13359">
    <property type="entry name" value="DDE_Tnp_4"/>
    <property type="match status" value="1"/>
</dbReference>
<comment type="cofactor">
    <cofactor evidence="1">
        <name>a divalent metal cation</name>
        <dbReference type="ChEBI" id="CHEBI:60240"/>
    </cofactor>
</comment>
<feature type="domain" description="DDE Tnp4" evidence="3">
    <location>
        <begin position="42"/>
        <end position="122"/>
    </location>
</feature>
<keyword evidence="2" id="KW-0479">Metal-binding</keyword>
<evidence type="ECO:0000256" key="1">
    <source>
        <dbReference type="ARBA" id="ARBA00001968"/>
    </source>
</evidence>
<dbReference type="Gramene" id="GBG74770">
    <property type="protein sequence ID" value="GBG74770"/>
    <property type="gene ID" value="CBR_g19282"/>
</dbReference>
<dbReference type="STRING" id="69332.A0A388KXG7"/>
<comment type="caution">
    <text evidence="4">The sequence shown here is derived from an EMBL/GenBank/DDBJ whole genome shotgun (WGS) entry which is preliminary data.</text>
</comment>
<keyword evidence="5" id="KW-1185">Reference proteome</keyword>
<evidence type="ECO:0000313" key="5">
    <source>
        <dbReference type="Proteomes" id="UP000265515"/>
    </source>
</evidence>
<dbReference type="AlphaFoldDB" id="A0A388KXG7"/>
<dbReference type="InterPro" id="IPR027806">
    <property type="entry name" value="HARBI1_dom"/>
</dbReference>
<evidence type="ECO:0000256" key="2">
    <source>
        <dbReference type="ARBA" id="ARBA00022723"/>
    </source>
</evidence>
<sequence length="182" mass="20405">MCTWDTRVAARTSGAPVVQPVAACGGVIVPWSPCDIPFDVKTTGYVLPDNGYPPSEWMAVPYGGVNQHVDQERLDNKQKVARGAMERSFGRLKGMWQLFLRIHKMNLDTIPQQFTAVCILHNILIDTGIPFDEHLLWEVDANGVRRRVDLGIEELLQPVSMITSTREVLALRNALAKLMKHD</sequence>
<proteinExistence type="predicted"/>
<reference evidence="4 5" key="1">
    <citation type="journal article" date="2018" name="Cell">
        <title>The Chara Genome: Secondary Complexity and Implications for Plant Terrestrialization.</title>
        <authorList>
            <person name="Nishiyama T."/>
            <person name="Sakayama H."/>
            <person name="Vries J.D."/>
            <person name="Buschmann H."/>
            <person name="Saint-Marcoux D."/>
            <person name="Ullrich K.K."/>
            <person name="Haas F.B."/>
            <person name="Vanderstraeten L."/>
            <person name="Becker D."/>
            <person name="Lang D."/>
            <person name="Vosolsobe S."/>
            <person name="Rombauts S."/>
            <person name="Wilhelmsson P.K.I."/>
            <person name="Janitza P."/>
            <person name="Kern R."/>
            <person name="Heyl A."/>
            <person name="Rumpler F."/>
            <person name="Villalobos L.I.A.C."/>
            <person name="Clay J.M."/>
            <person name="Skokan R."/>
            <person name="Toyoda A."/>
            <person name="Suzuki Y."/>
            <person name="Kagoshima H."/>
            <person name="Schijlen E."/>
            <person name="Tajeshwar N."/>
            <person name="Catarino B."/>
            <person name="Hetherington A.J."/>
            <person name="Saltykova A."/>
            <person name="Bonnot C."/>
            <person name="Breuninger H."/>
            <person name="Symeonidi A."/>
            <person name="Radhakrishnan G.V."/>
            <person name="Van Nieuwerburgh F."/>
            <person name="Deforce D."/>
            <person name="Chang C."/>
            <person name="Karol K.G."/>
            <person name="Hedrich R."/>
            <person name="Ulvskov P."/>
            <person name="Glockner G."/>
            <person name="Delwiche C.F."/>
            <person name="Petrasek J."/>
            <person name="Van de Peer Y."/>
            <person name="Friml J."/>
            <person name="Beilby M."/>
            <person name="Dolan L."/>
            <person name="Kohara Y."/>
            <person name="Sugano S."/>
            <person name="Fujiyama A."/>
            <person name="Delaux P.-M."/>
            <person name="Quint M."/>
            <person name="TheiBen G."/>
            <person name="Hagemann M."/>
            <person name="Harholt J."/>
            <person name="Dunand C."/>
            <person name="Zachgo S."/>
            <person name="Langdale J."/>
            <person name="Maumus F."/>
            <person name="Straeten D.V.D."/>
            <person name="Gould S.B."/>
            <person name="Rensing S.A."/>
        </authorList>
    </citation>
    <scope>NUCLEOTIDE SEQUENCE [LARGE SCALE GENOMIC DNA]</scope>
    <source>
        <strain evidence="4 5">S276</strain>
    </source>
</reference>
<protein>
    <recommendedName>
        <fullName evidence="3">DDE Tnp4 domain-containing protein</fullName>
    </recommendedName>
</protein>